<keyword evidence="13 16" id="KW-1035">Host cytoplasm</keyword>
<evidence type="ECO:0000256" key="7">
    <source>
        <dbReference type="ARBA" id="ARBA00022771"/>
    </source>
</evidence>
<dbReference type="GO" id="GO:0042025">
    <property type="term" value="C:host cell nucleus"/>
    <property type="evidence" value="ECO:0007669"/>
    <property type="project" value="UniProtKB-SubCell"/>
</dbReference>
<evidence type="ECO:0000256" key="15">
    <source>
        <dbReference type="ARBA" id="ARBA00023323"/>
    </source>
</evidence>
<dbReference type="GO" id="GO:0030430">
    <property type="term" value="C:host cell cytoplasm"/>
    <property type="evidence" value="ECO:0007669"/>
    <property type="project" value="UniProtKB-SubCell"/>
</dbReference>
<dbReference type="EMBL" id="FM955839">
    <property type="protein sequence ID" value="CAW42235.1"/>
    <property type="molecule type" value="Genomic_DNA"/>
</dbReference>
<comment type="subcellular location">
    <subcellularLocation>
        <location evidence="16 17">Host cytoplasm</location>
    </subcellularLocation>
    <subcellularLocation>
        <location evidence="16 17">Host nucleus</location>
    </subcellularLocation>
</comment>
<dbReference type="GO" id="GO:0052170">
    <property type="term" value="P:symbiont-mediated suppression of host innate immune response"/>
    <property type="evidence" value="ECO:0007669"/>
    <property type="project" value="UniProtKB-KW"/>
</dbReference>
<evidence type="ECO:0000256" key="4">
    <source>
        <dbReference type="ARBA" id="ARBA00022581"/>
    </source>
</evidence>
<dbReference type="HAMAP" id="MF_04006">
    <property type="entry name" value="HPV_E6"/>
    <property type="match status" value="1"/>
</dbReference>
<evidence type="ECO:0000256" key="14">
    <source>
        <dbReference type="ARBA" id="ARBA00023280"/>
    </source>
</evidence>
<evidence type="ECO:0000256" key="3">
    <source>
        <dbReference type="ARBA" id="ARBA00022562"/>
    </source>
</evidence>
<keyword evidence="3 16" id="KW-1048">Host nucleus</keyword>
<dbReference type="GO" id="GO:0003677">
    <property type="term" value="F:DNA binding"/>
    <property type="evidence" value="ECO:0007669"/>
    <property type="project" value="UniProtKB-UniRule"/>
</dbReference>
<dbReference type="GO" id="GO:0039502">
    <property type="term" value="P:symbiont-mediated suppression of host type I interferon-mediated signaling pathway"/>
    <property type="evidence" value="ECO:0007669"/>
    <property type="project" value="UniProtKB-UniRule"/>
</dbReference>
<keyword evidence="4 16" id="KW-0945">Host-virus interaction</keyword>
<dbReference type="Proteomes" id="UP000099457">
    <property type="component" value="Segment"/>
</dbReference>
<dbReference type="GO" id="GO:0006355">
    <property type="term" value="P:regulation of DNA-templated transcription"/>
    <property type="evidence" value="ECO:0007669"/>
    <property type="project" value="UniProtKB-UniRule"/>
</dbReference>
<comment type="caution">
    <text evidence="16">Lacks conserved residue(s) required for the propagation of feature annotation.</text>
</comment>
<evidence type="ECO:0000256" key="11">
    <source>
        <dbReference type="ARBA" id="ARBA00023159"/>
    </source>
</evidence>
<keyword evidence="12 16" id="KW-0804">Transcription</keyword>
<evidence type="ECO:0000256" key="8">
    <source>
        <dbReference type="ARBA" id="ARBA00022833"/>
    </source>
</evidence>
<dbReference type="GO" id="GO:0039648">
    <property type="term" value="P:symbiont-mediated perturbation of host ubiquitin-like protein modification"/>
    <property type="evidence" value="ECO:0007669"/>
    <property type="project" value="UniProtKB-UniRule"/>
</dbReference>
<evidence type="ECO:0000256" key="5">
    <source>
        <dbReference type="ARBA" id="ARBA00022632"/>
    </source>
</evidence>
<sequence>MYLRRMCCAKVFMEPRPLTVQHLSDKLTVPIEDLLVPCRFCNRFLTYLELRQFDYKFLHLIWTEEDFVFACCGGCAFASAQFEYQQYYQGTVYGRDIEQLEQKPIGEIPIRCQYCLKFLDLTEKLDICCLNQAFHKVRNHWKGRCRHCKAIE</sequence>
<keyword evidence="10 16" id="KW-0238">DNA-binding</keyword>
<dbReference type="GO" id="GO:0008270">
    <property type="term" value="F:zinc ion binding"/>
    <property type="evidence" value="ECO:0007669"/>
    <property type="project" value="UniProtKB-KW"/>
</dbReference>
<evidence type="ECO:0000256" key="2">
    <source>
        <dbReference type="ARBA" id="ARBA00022518"/>
    </source>
</evidence>
<comment type="subunit">
    <text evidence="16">Forms homodimers. Interacts with ubiquitin-protein ligase UBE3A/E6-AP; this interaction stimulates UBE3A ubiquitin activity. Interacts with host BAK1.</text>
</comment>
<dbReference type="InterPro" id="IPR001334">
    <property type="entry name" value="E6"/>
</dbReference>
<keyword evidence="15 16" id="KW-1119">Modulation of host cell apoptosis by virus</keyword>
<keyword evidence="7 16" id="KW-0863">Zinc-finger</keyword>
<evidence type="ECO:0000256" key="17">
    <source>
        <dbReference type="RuleBase" id="RU363123"/>
    </source>
</evidence>
<name>C4PUD3_9PAPI</name>
<organism evidence="18 19">
    <name type="scientific">Human papillomavirus 100</name>
    <dbReference type="NCBI Taxonomy" id="587349"/>
    <lineage>
        <taxon>Viruses</taxon>
        <taxon>Monodnaviria</taxon>
        <taxon>Shotokuvirae</taxon>
        <taxon>Cossaviricota</taxon>
        <taxon>Papovaviricetes</taxon>
        <taxon>Zurhausenvirales</taxon>
        <taxon>Papillomaviridae</taxon>
        <taxon>Firstpapillomavirinae</taxon>
        <taxon>Betapapillomavirus</taxon>
        <taxon>Betapapillomavirus 2</taxon>
    </lineage>
</organism>
<evidence type="ECO:0000256" key="1">
    <source>
        <dbReference type="ARBA" id="ARBA00006346"/>
    </source>
</evidence>
<dbReference type="Pfam" id="PF00518">
    <property type="entry name" value="E6"/>
    <property type="match status" value="1"/>
</dbReference>
<protein>
    <recommendedName>
        <fullName evidence="16 17">Protein E6</fullName>
    </recommendedName>
</protein>
<gene>
    <name evidence="16 18" type="primary">E6</name>
</gene>
<keyword evidence="2 16" id="KW-0244">Early protein</keyword>
<evidence type="ECO:0000256" key="12">
    <source>
        <dbReference type="ARBA" id="ARBA00023163"/>
    </source>
</evidence>
<keyword evidence="9 16" id="KW-0805">Transcription regulation</keyword>
<accession>C4PUD3</accession>
<proteinExistence type="inferred from homology"/>
<evidence type="ECO:0000313" key="19">
    <source>
        <dbReference type="Proteomes" id="UP000099457"/>
    </source>
</evidence>
<feature type="zinc finger region" evidence="16">
    <location>
        <begin position="112"/>
        <end position="148"/>
    </location>
</feature>
<comment type="similarity">
    <text evidence="1 16 17">Belongs to the papillomaviridae E6 protein family.</text>
</comment>
<keyword evidence="14 16" id="KW-0899">Viral immunoevasion</keyword>
<keyword evidence="6 16" id="KW-0479">Metal-binding</keyword>
<evidence type="ECO:0000256" key="13">
    <source>
        <dbReference type="ARBA" id="ARBA00023200"/>
    </source>
</evidence>
<evidence type="ECO:0000256" key="6">
    <source>
        <dbReference type="ARBA" id="ARBA00022723"/>
    </source>
</evidence>
<evidence type="ECO:0000313" key="18">
    <source>
        <dbReference type="EMBL" id="CAW42235.1"/>
    </source>
</evidence>
<keyword evidence="11 16" id="KW-0010">Activator</keyword>
<dbReference type="Gene3D" id="3.30.240.40">
    <property type="entry name" value="E6 early regulatory protein"/>
    <property type="match status" value="2"/>
</dbReference>
<dbReference type="SUPFAM" id="SSF161229">
    <property type="entry name" value="E6 C-terminal domain-like"/>
    <property type="match status" value="2"/>
</dbReference>
<keyword evidence="5 16" id="KW-1090">Inhibition of host innate immune response by virus</keyword>
<keyword evidence="8 16" id="KW-0862">Zinc</keyword>
<comment type="function">
    <text evidence="16">Plays a major role in the induction and maintenance of cellular transformation. E6 associates with host UBE3A/E6-AP ubiquitin-protein ligase and modulates its activity. Protects host keratinocytes from apoptosis by mediating the degradation of host BAK1. May also inhibit host immune response.</text>
</comment>
<evidence type="ECO:0000256" key="10">
    <source>
        <dbReference type="ARBA" id="ARBA00023125"/>
    </source>
</evidence>
<evidence type="ECO:0000256" key="9">
    <source>
        <dbReference type="ARBA" id="ARBA00023015"/>
    </source>
</evidence>
<dbReference type="GO" id="GO:0006351">
    <property type="term" value="P:DNA-templated transcription"/>
    <property type="evidence" value="ECO:0007669"/>
    <property type="project" value="UniProtKB-UniRule"/>
</dbReference>
<reference evidence="18 19" key="1">
    <citation type="journal article" date="2009" name="J. Gen. Virol.">
        <title>Characterization of seven novel human papillomavirus types isolated from cutaneous tissue, but also present in mucosal lesions.</title>
        <authorList>
            <person name="de Villiers E.M."/>
            <person name="Gunst K."/>
        </authorList>
    </citation>
    <scope>NUCLEOTIDE SEQUENCE [LARGE SCALE GENOMIC DNA]</scope>
    <source>
        <strain evidence="18">DL267</strain>
    </source>
</reference>
<evidence type="ECO:0000256" key="16">
    <source>
        <dbReference type="HAMAP-Rule" id="MF_04006"/>
    </source>
</evidence>
<dbReference type="GO" id="GO:0052150">
    <property type="term" value="P:symbiont-mediated perturbation of host apoptosis"/>
    <property type="evidence" value="ECO:0007669"/>
    <property type="project" value="UniProtKB-KW"/>
</dbReference>
<dbReference type="InterPro" id="IPR038575">
    <property type="entry name" value="E6_sf"/>
</dbReference>